<keyword evidence="5" id="KW-0158">Chromosome</keyword>
<dbReference type="KEGG" id="dpo:6896688"/>
<reference evidence="13" key="1">
    <citation type="submission" date="2024-06" db="UniProtKB">
        <authorList>
            <consortium name="RefSeq"/>
        </authorList>
    </citation>
    <scope>NUCLEOTIDE SEQUENCE [LARGE SCALE GENOMIC DNA]</scope>
    <source>
        <strain evidence="13">MV2-25</strain>
    </source>
</reference>
<sequence>MVKEKPLSQEQLMGRIKSVYVKHFVSYKEVTYYPSKYLNVLTGPNGSGKSTIVAAIMIGLGGEPQLLDRSASLIDYIQSGETEATIAVTIYGRSEHTTEAFRRIISSDGTSSFYVKNIKQTKKNFQNIVASYNLQVGNLCQFMPQDRVQDFSKMNPQELLMNTIASICDDDLTKNFTQLKAMRSKQVNAQSDSEKQKKSLQKKQHRLEQLKASVAQFREREETNQKVNIFKVKKLWLEVEKSAEKAAEYREQLATEKKNFKKIENTFKQHKQSQEQSEKKRTDLRNACLNTIRSLGQAEVEHNVIKGQLENVKLEIVHNRSAYETEKQRVAQSAVEAEKVKQLIDARNQELSELNKNKANIMSELEGHQESFNNINKRVIEQFSKRQKLENALNDEKIPEMTALKNKMDRLQNVKTQKMQELSRTQPNLAAAMDWVEQNRHRYRLQIYNPMIFELSMESEDAAKYLENVVKQRDLFAFACEDKTDMSDLINELCVRQKLGVNIIYCAPADTCSYSPTVPRSELRPLGFNAYLVDLVSGPAPILNKLCSTYSIHNIPIGSDAVSNHTSSIPKGIRVYFGGNKKFIVTTSRYRPDTILTESTIRGKNQLIAVDSEQLEALKRQYSEVVGQRDRLRNAITLLDAEFERLQANRREVAEKKQTVEQKLSYINQVKGEIEKLLKRFDRLEETSNSLDSIRKQAHDTLLVNMKKIRDAEDKLVNNLERIGRLMCAKKLAKEMEQVYLRQQESQTDSLKETEEMFNSAKNKVNQLSELYEGQTRESEKKKHEIKLRCNDVLPSDATFPFKDEFKNMASMDINQVREAINDHQARLECMQNIDTDVIKDFNELQNDAKDLEELILESLNAEKTLESDMSALYESWIPKLHDLISTINNKFGEFMESIDYVGEINLAKSDKFDFDTYGIQILVQFRKNTPLQTLDKFIQSGGERAVSIAVYSLALQHVTHVPFRCVDEINQGMDAKNERNIFNLLLREATKPGSAQYLFVTPKLLYDLDYNEKLCVAIVCNSRSVSENLKFPMIDGF</sequence>
<comment type="subcellular location">
    <subcellularLocation>
        <location evidence="2">Chromosome</location>
    </subcellularLocation>
    <subcellularLocation>
        <location evidence="1">Nucleus</location>
    </subcellularLocation>
</comment>
<evidence type="ECO:0000313" key="14">
    <source>
        <dbReference type="RefSeq" id="XP_002136902.2"/>
    </source>
</evidence>
<dbReference type="GO" id="GO:0000724">
    <property type="term" value="P:double-strand break repair via homologous recombination"/>
    <property type="evidence" value="ECO:0007669"/>
    <property type="project" value="TreeGrafter"/>
</dbReference>
<feature type="region of interest" description="Disordered" evidence="11">
    <location>
        <begin position="183"/>
        <end position="205"/>
    </location>
</feature>
<evidence type="ECO:0000256" key="5">
    <source>
        <dbReference type="ARBA" id="ARBA00022454"/>
    </source>
</evidence>
<evidence type="ECO:0000259" key="12">
    <source>
        <dbReference type="Pfam" id="PF13476"/>
    </source>
</evidence>
<evidence type="ECO:0000256" key="10">
    <source>
        <dbReference type="SAM" id="Coils"/>
    </source>
</evidence>
<dbReference type="FunFam" id="3.40.50.300:FF:001301">
    <property type="entry name" value="Structural maintenance of chromosomes 5"/>
    <property type="match status" value="1"/>
</dbReference>
<dbReference type="InterPro" id="IPR038729">
    <property type="entry name" value="Rad50/SbcC_AAA"/>
</dbReference>
<feature type="coiled-coil region" evidence="10">
    <location>
        <begin position="337"/>
        <end position="371"/>
    </location>
</feature>
<evidence type="ECO:0000256" key="9">
    <source>
        <dbReference type="ARBA" id="ARBA00023242"/>
    </source>
</evidence>
<dbReference type="GO" id="GO:0003697">
    <property type="term" value="F:single-stranded DNA binding"/>
    <property type="evidence" value="ECO:0007669"/>
    <property type="project" value="TreeGrafter"/>
</dbReference>
<evidence type="ECO:0000256" key="2">
    <source>
        <dbReference type="ARBA" id="ARBA00004286"/>
    </source>
</evidence>
<keyword evidence="9" id="KW-0539">Nucleus</keyword>
<dbReference type="SUPFAM" id="SSF52540">
    <property type="entry name" value="P-loop containing nucleoside triphosphate hydrolases"/>
    <property type="match status" value="2"/>
</dbReference>
<dbReference type="Gene3D" id="3.40.50.300">
    <property type="entry name" value="P-loop containing nucleotide triphosphate hydrolases"/>
    <property type="match status" value="2"/>
</dbReference>
<dbReference type="InterPro" id="IPR027417">
    <property type="entry name" value="P-loop_NTPase"/>
</dbReference>
<evidence type="ECO:0000313" key="13">
    <source>
        <dbReference type="Proteomes" id="UP000001819"/>
    </source>
</evidence>
<feature type="domain" description="Rad50/SbcC-type AAA" evidence="12">
    <location>
        <begin position="19"/>
        <end position="211"/>
    </location>
</feature>
<feature type="coiled-coil region" evidence="10">
    <location>
        <begin position="615"/>
        <end position="687"/>
    </location>
</feature>
<evidence type="ECO:0000256" key="7">
    <source>
        <dbReference type="ARBA" id="ARBA00022840"/>
    </source>
</evidence>
<evidence type="ECO:0000256" key="3">
    <source>
        <dbReference type="ARBA" id="ARBA00010171"/>
    </source>
</evidence>
<dbReference type="GO" id="GO:0030915">
    <property type="term" value="C:Smc5-Smc6 complex"/>
    <property type="evidence" value="ECO:0007669"/>
    <property type="project" value="TreeGrafter"/>
</dbReference>
<comment type="similarity">
    <text evidence="3">Belongs to the SMC family. SMC5 subfamily.</text>
</comment>
<dbReference type="PANTHER" id="PTHR45916">
    <property type="entry name" value="STRUCTURAL MAINTENANCE OF CHROMOSOMES PROTEIN 5"/>
    <property type="match status" value="1"/>
</dbReference>
<dbReference type="PANTHER" id="PTHR45916:SF1">
    <property type="entry name" value="STRUCTURAL MAINTENANCE OF CHROMOSOMES PROTEIN 5"/>
    <property type="match status" value="1"/>
</dbReference>
<dbReference type="FunCoup" id="A0A6I8V202">
    <property type="interactions" value="2196"/>
</dbReference>
<keyword evidence="13" id="KW-1185">Reference proteome</keyword>
<evidence type="ECO:0000256" key="4">
    <source>
        <dbReference type="ARBA" id="ARBA00018687"/>
    </source>
</evidence>
<organism evidence="13 14">
    <name type="scientific">Drosophila pseudoobscura pseudoobscura</name>
    <name type="common">Fruit fly</name>
    <dbReference type="NCBI Taxonomy" id="46245"/>
    <lineage>
        <taxon>Eukaryota</taxon>
        <taxon>Metazoa</taxon>
        <taxon>Ecdysozoa</taxon>
        <taxon>Arthropoda</taxon>
        <taxon>Hexapoda</taxon>
        <taxon>Insecta</taxon>
        <taxon>Pterygota</taxon>
        <taxon>Neoptera</taxon>
        <taxon>Endopterygota</taxon>
        <taxon>Diptera</taxon>
        <taxon>Brachycera</taxon>
        <taxon>Muscomorpha</taxon>
        <taxon>Ephydroidea</taxon>
        <taxon>Drosophilidae</taxon>
        <taxon>Drosophila</taxon>
        <taxon>Sophophora</taxon>
    </lineage>
</organism>
<dbReference type="AlphaFoldDB" id="A0A6I8V202"/>
<accession>A0A6I8V202</accession>
<dbReference type="GO" id="GO:0005634">
    <property type="term" value="C:nucleus"/>
    <property type="evidence" value="ECO:0007669"/>
    <property type="project" value="UniProtKB-SubCell"/>
</dbReference>
<dbReference type="GO" id="GO:0005524">
    <property type="term" value="F:ATP binding"/>
    <property type="evidence" value="ECO:0007669"/>
    <property type="project" value="UniProtKB-KW"/>
</dbReference>
<name>A0A6I8V202_DROPS</name>
<feature type="coiled-coil region" evidence="10">
    <location>
        <begin position="814"/>
        <end position="862"/>
    </location>
</feature>
<evidence type="ECO:0000256" key="1">
    <source>
        <dbReference type="ARBA" id="ARBA00004123"/>
    </source>
</evidence>
<feature type="coiled-coil region" evidence="10">
    <location>
        <begin position="751"/>
        <end position="778"/>
    </location>
</feature>
<gene>
    <name evidence="14" type="primary">SMC5</name>
</gene>
<protein>
    <recommendedName>
        <fullName evidence="4">Structural maintenance of chromosomes protein 5</fullName>
    </recommendedName>
</protein>
<evidence type="ECO:0000256" key="8">
    <source>
        <dbReference type="ARBA" id="ARBA00023054"/>
    </source>
</evidence>
<keyword evidence="7" id="KW-0067">ATP-binding</keyword>
<dbReference type="RefSeq" id="XP_002136902.2">
    <property type="nucleotide sequence ID" value="XM_002136866.3"/>
</dbReference>
<dbReference type="Proteomes" id="UP000001819">
    <property type="component" value="Chromosome 2"/>
</dbReference>
<keyword evidence="8 10" id="KW-0175">Coiled coil</keyword>
<evidence type="ECO:0000256" key="11">
    <source>
        <dbReference type="SAM" id="MobiDB-lite"/>
    </source>
</evidence>
<evidence type="ECO:0000256" key="6">
    <source>
        <dbReference type="ARBA" id="ARBA00022741"/>
    </source>
</evidence>
<dbReference type="Pfam" id="PF13476">
    <property type="entry name" value="AAA_23"/>
    <property type="match status" value="1"/>
</dbReference>
<dbReference type="GO" id="GO:0016887">
    <property type="term" value="F:ATP hydrolysis activity"/>
    <property type="evidence" value="ECO:0007669"/>
    <property type="project" value="InterPro"/>
</dbReference>
<keyword evidence="6" id="KW-0547">Nucleotide-binding</keyword>
<dbReference type="InParanoid" id="A0A6I8V202"/>
<proteinExistence type="inferred from homology"/>
<reference evidence="14" key="2">
    <citation type="submission" date="2025-08" db="UniProtKB">
        <authorList>
            <consortium name="RefSeq"/>
        </authorList>
    </citation>
    <scope>IDENTIFICATION</scope>
    <source>
        <strain evidence="14">MV-25-SWS-2005</strain>
        <tissue evidence="14">Whole body</tissue>
    </source>
</reference>